<gene>
    <name evidence="1" type="ORF">APR41_07175</name>
</gene>
<evidence type="ECO:0000313" key="1">
    <source>
        <dbReference type="EMBL" id="PKD17205.1"/>
    </source>
</evidence>
<name>A0A2N0TR47_9FLAO</name>
<organism evidence="1 2">
    <name type="scientific">Salegentibacter salinarum</name>
    <dbReference type="NCBI Taxonomy" id="447422"/>
    <lineage>
        <taxon>Bacteria</taxon>
        <taxon>Pseudomonadati</taxon>
        <taxon>Bacteroidota</taxon>
        <taxon>Flavobacteriia</taxon>
        <taxon>Flavobacteriales</taxon>
        <taxon>Flavobacteriaceae</taxon>
        <taxon>Salegentibacter</taxon>
    </lineage>
</organism>
<dbReference type="EMBL" id="LKTS01000044">
    <property type="protein sequence ID" value="PKD17205.1"/>
    <property type="molecule type" value="Genomic_DNA"/>
</dbReference>
<dbReference type="SUPFAM" id="SSF160379">
    <property type="entry name" value="SP0830-like"/>
    <property type="match status" value="1"/>
</dbReference>
<protein>
    <recommendedName>
        <fullName evidence="3">DUF1697 domain-containing protein</fullName>
    </recommendedName>
</protein>
<dbReference type="InterPro" id="IPR012545">
    <property type="entry name" value="DUF1697"/>
</dbReference>
<accession>A0A2N0TR47</accession>
<dbReference type="OrthoDB" id="9806494at2"/>
<dbReference type="AlphaFoldDB" id="A0A2N0TR47"/>
<keyword evidence="2" id="KW-1185">Reference proteome</keyword>
<sequence>MENKKYIAFLRGINVGGHKKVPMADLKKMMTSFGLENVKTLLNSGNVVFSAPATTEKKLEEKMSVALEKTFGFPVPVLIRTSTDFQELLKSNPFKKIEVHKDLRLYITFLKNRIENSPIKTPWSSEDKSFQILNFTGVEIISVLNVSEKRTIEAMKLLENTFGKDLTTRNWNTVLKIGKLL</sequence>
<proteinExistence type="predicted"/>
<comment type="caution">
    <text evidence="1">The sequence shown here is derived from an EMBL/GenBank/DDBJ whole genome shotgun (WGS) entry which is preliminary data.</text>
</comment>
<dbReference type="PANTHER" id="PTHR36439">
    <property type="entry name" value="BLL4334 PROTEIN"/>
    <property type="match status" value="1"/>
</dbReference>
<reference evidence="1 2" key="1">
    <citation type="submission" date="2015-10" db="EMBL/GenBank/DDBJ databases">
        <title>Draft genome sequence of Salegentibacter salinarum KCTC 12975.</title>
        <authorList>
            <person name="Lin W."/>
            <person name="Zheng Q."/>
        </authorList>
    </citation>
    <scope>NUCLEOTIDE SEQUENCE [LARGE SCALE GENOMIC DNA]</scope>
    <source>
        <strain evidence="1 2">KCTC 12975</strain>
    </source>
</reference>
<evidence type="ECO:0000313" key="2">
    <source>
        <dbReference type="Proteomes" id="UP000232673"/>
    </source>
</evidence>
<dbReference type="PIRSF" id="PIRSF008502">
    <property type="entry name" value="UCP008502"/>
    <property type="match status" value="1"/>
</dbReference>
<dbReference type="Proteomes" id="UP000232673">
    <property type="component" value="Unassembled WGS sequence"/>
</dbReference>
<dbReference type="PANTHER" id="PTHR36439:SF1">
    <property type="entry name" value="DUF1697 DOMAIN-CONTAINING PROTEIN"/>
    <property type="match status" value="1"/>
</dbReference>
<dbReference type="STRING" id="447422.SAMN05660903_01461"/>
<dbReference type="Gene3D" id="3.30.70.1280">
    <property type="entry name" value="SP0830-like domains"/>
    <property type="match status" value="1"/>
</dbReference>
<dbReference type="Pfam" id="PF08002">
    <property type="entry name" value="DUF1697"/>
    <property type="match status" value="1"/>
</dbReference>
<evidence type="ECO:0008006" key="3">
    <source>
        <dbReference type="Google" id="ProtNLM"/>
    </source>
</evidence>
<dbReference type="RefSeq" id="WP_079712561.1">
    <property type="nucleotide sequence ID" value="NZ_FUZC01000004.1"/>
</dbReference>